<dbReference type="Proteomes" id="UP001165060">
    <property type="component" value="Unassembled WGS sequence"/>
</dbReference>
<protein>
    <submittedName>
        <fullName evidence="1">Uncharacterized protein</fullName>
    </submittedName>
</protein>
<evidence type="ECO:0000313" key="2">
    <source>
        <dbReference type="Proteomes" id="UP001165060"/>
    </source>
</evidence>
<name>A0ABQ6MP62_9STRA</name>
<dbReference type="EMBL" id="BRYB01001601">
    <property type="protein sequence ID" value="GMI29435.1"/>
    <property type="molecule type" value="Genomic_DNA"/>
</dbReference>
<comment type="caution">
    <text evidence="1">The sequence shown here is derived from an EMBL/GenBank/DDBJ whole genome shotgun (WGS) entry which is preliminary data.</text>
</comment>
<proteinExistence type="predicted"/>
<feature type="non-terminal residue" evidence="1">
    <location>
        <position position="360"/>
    </location>
</feature>
<accession>A0ABQ6MP62</accession>
<gene>
    <name evidence="1" type="ORF">TeGR_g7351</name>
</gene>
<evidence type="ECO:0000313" key="1">
    <source>
        <dbReference type="EMBL" id="GMI29435.1"/>
    </source>
</evidence>
<sequence>MRATADPLPLGPGDWQGLGEDGEPLLLPVIYGLPSGSGQPSAGSGSALLDALLAARAWGGDGLHSDASFSYAPRVARLRRAPGSLEDVVAQLAYLQQCRRDETVEVDVMRGTAGTDAAEWAIEKIRMKRKLREQLNVALELEAKAQQGRCGTDDAERAIAKLRKGRDDRLKQSLELGVGGVSHLTPAAFPTLRTDLYKGVAQQLVKEGRGDEMVAGEYGLPKVIRETNMVGSMYSTSYGIQNGVLKGYVSEPLGQILTVPNDIAGEKKWHLIMVAALDMAAHKNWLPTLEHMGDEFTDEEKCAEVRGYLRHLAGGLAPGATVPHGGSYYVDRSPAVNAMKSIDTVIASLRNGKLREISAE</sequence>
<organism evidence="1 2">
    <name type="scientific">Tetraparma gracilis</name>
    <dbReference type="NCBI Taxonomy" id="2962635"/>
    <lineage>
        <taxon>Eukaryota</taxon>
        <taxon>Sar</taxon>
        <taxon>Stramenopiles</taxon>
        <taxon>Ochrophyta</taxon>
        <taxon>Bolidophyceae</taxon>
        <taxon>Parmales</taxon>
        <taxon>Triparmaceae</taxon>
        <taxon>Tetraparma</taxon>
    </lineage>
</organism>
<reference evidence="1 2" key="1">
    <citation type="journal article" date="2023" name="Commun. Biol.">
        <title>Genome analysis of Parmales, the sister group of diatoms, reveals the evolutionary specialization of diatoms from phago-mixotrophs to photoautotrophs.</title>
        <authorList>
            <person name="Ban H."/>
            <person name="Sato S."/>
            <person name="Yoshikawa S."/>
            <person name="Yamada K."/>
            <person name="Nakamura Y."/>
            <person name="Ichinomiya M."/>
            <person name="Sato N."/>
            <person name="Blanc-Mathieu R."/>
            <person name="Endo H."/>
            <person name="Kuwata A."/>
            <person name="Ogata H."/>
        </authorList>
    </citation>
    <scope>NUCLEOTIDE SEQUENCE [LARGE SCALE GENOMIC DNA]</scope>
</reference>
<keyword evidence="2" id="KW-1185">Reference proteome</keyword>